<name>A0A6H0UCB3_9LACT</name>
<protein>
    <submittedName>
        <fullName evidence="1">Uncharacterized protein</fullName>
    </submittedName>
</protein>
<accession>A0A6H0UCB3</accession>
<dbReference type="Proteomes" id="UP000501945">
    <property type="component" value="Chromosome"/>
</dbReference>
<dbReference type="RefSeq" id="WP_167838744.1">
    <property type="nucleotide sequence ID" value="NZ_CP047616.1"/>
</dbReference>
<proteinExistence type="predicted"/>
<gene>
    <name evidence="1" type="ORF">GU336_06595</name>
</gene>
<evidence type="ECO:0000313" key="1">
    <source>
        <dbReference type="EMBL" id="QIW53830.1"/>
    </source>
</evidence>
<dbReference type="AlphaFoldDB" id="A0A6H0UCB3"/>
<dbReference type="EMBL" id="CP047616">
    <property type="protein sequence ID" value="QIW53830.1"/>
    <property type="molecule type" value="Genomic_DNA"/>
</dbReference>
<reference evidence="1 2" key="1">
    <citation type="submission" date="2019-12" db="EMBL/GenBank/DDBJ databases">
        <title>Whole genome sequences of Lactococcus raffinolactis strains isolated from sewage.</title>
        <authorList>
            <person name="Ybazeta G."/>
            <person name="Ross M."/>
            <person name="Brabant-Kirwan D."/>
            <person name="Saleh M."/>
            <person name="Dillon J.A."/>
            <person name="Splinter K."/>
            <person name="Nokhbeh R."/>
        </authorList>
    </citation>
    <scope>NUCLEOTIDE SEQUENCE [LARGE SCALE GENOMIC DNA]</scope>
    <source>
        <strain evidence="1 2">Lr_19_5</strain>
    </source>
</reference>
<sequence>MNQLKLKEVETISMTRMKWLKSAGITTTIADLNEIDKLEINKEFKNYYKDDTATALKSIINFCLKQIGIDEKKATVYYCDAKNDWTNVKYLDTK</sequence>
<organism evidence="1 2">
    <name type="scientific">Pseudolactococcus raffinolactis</name>
    <dbReference type="NCBI Taxonomy" id="1366"/>
    <lineage>
        <taxon>Bacteria</taxon>
        <taxon>Bacillati</taxon>
        <taxon>Bacillota</taxon>
        <taxon>Bacilli</taxon>
        <taxon>Lactobacillales</taxon>
        <taxon>Streptococcaceae</taxon>
        <taxon>Pseudolactococcus</taxon>
    </lineage>
</organism>
<evidence type="ECO:0000313" key="2">
    <source>
        <dbReference type="Proteomes" id="UP000501945"/>
    </source>
</evidence>